<comment type="subcellular location">
    <subcellularLocation>
        <location evidence="1">Cell membrane</location>
        <topology evidence="1">Multi-pass membrane protein</topology>
    </subcellularLocation>
</comment>
<reference evidence="8 9" key="1">
    <citation type="journal article" date="2012" name="J. Bacteriol.">
        <title>Complete Genome Sequence of the Beer Spoilage Organism Pediococcus claussenii ATCC BAA-344T.</title>
        <authorList>
            <person name="Pittet V."/>
            <person name="Abegunde T."/>
            <person name="Marfleet T."/>
            <person name="Haakensen M."/>
            <person name="Morrow K."/>
            <person name="Jayaprakash T."/>
            <person name="Schroeder K."/>
            <person name="Trost B."/>
            <person name="Byrns S."/>
            <person name="Bergsveinson J."/>
            <person name="Kusalik A."/>
            <person name="Ziola B."/>
        </authorList>
    </citation>
    <scope>NUCLEOTIDE SEQUENCE [LARGE SCALE GENOMIC DNA]</scope>
    <source>
        <strain evidence="8 9">ATCC BAA-344</strain>
    </source>
</reference>
<dbReference type="KEGG" id="pce:PECL_1628"/>
<dbReference type="RefSeq" id="WP_014216039.1">
    <property type="nucleotide sequence ID" value="NC_016605.1"/>
</dbReference>
<organism evidence="8 9">
    <name type="scientific">Pediococcus claussenii (strain ATCC BAA-344 / DSM 14800 / JCM 18046 / KCTC 3811 / LMG 21948 / P06)</name>
    <dbReference type="NCBI Taxonomy" id="701521"/>
    <lineage>
        <taxon>Bacteria</taxon>
        <taxon>Bacillati</taxon>
        <taxon>Bacillota</taxon>
        <taxon>Bacilli</taxon>
        <taxon>Lactobacillales</taxon>
        <taxon>Lactobacillaceae</taxon>
        <taxon>Pediococcus</taxon>
    </lineage>
</organism>
<keyword evidence="4 7" id="KW-0812">Transmembrane</keyword>
<feature type="transmembrane region" description="Helical" evidence="7">
    <location>
        <begin position="349"/>
        <end position="371"/>
    </location>
</feature>
<evidence type="ECO:0000313" key="9">
    <source>
        <dbReference type="Proteomes" id="UP000005444"/>
    </source>
</evidence>
<feature type="transmembrane region" description="Helical" evidence="7">
    <location>
        <begin position="76"/>
        <end position="95"/>
    </location>
</feature>
<feature type="transmembrane region" description="Helical" evidence="7">
    <location>
        <begin position="310"/>
        <end position="329"/>
    </location>
</feature>
<keyword evidence="6 7" id="KW-0472">Membrane</keyword>
<evidence type="ECO:0000256" key="7">
    <source>
        <dbReference type="SAM" id="Phobius"/>
    </source>
</evidence>
<evidence type="ECO:0000256" key="1">
    <source>
        <dbReference type="ARBA" id="ARBA00004651"/>
    </source>
</evidence>
<feature type="transmembrane region" description="Helical" evidence="7">
    <location>
        <begin position="287"/>
        <end position="304"/>
    </location>
</feature>
<evidence type="ECO:0000256" key="3">
    <source>
        <dbReference type="ARBA" id="ARBA00022475"/>
    </source>
</evidence>
<dbReference type="InterPro" id="IPR036259">
    <property type="entry name" value="MFS_trans_sf"/>
</dbReference>
<dbReference type="eggNOG" id="COG2814">
    <property type="taxonomic scope" value="Bacteria"/>
</dbReference>
<keyword evidence="2" id="KW-0813">Transport</keyword>
<protein>
    <submittedName>
        <fullName evidence="8">Major Facilitator Superfamily protein</fullName>
    </submittedName>
</protein>
<gene>
    <name evidence="8" type="ordered locus">PECL_1628</name>
</gene>
<dbReference type="SUPFAM" id="SSF103473">
    <property type="entry name" value="MFS general substrate transporter"/>
    <property type="match status" value="1"/>
</dbReference>
<dbReference type="Gene3D" id="1.20.1250.20">
    <property type="entry name" value="MFS general substrate transporter like domains"/>
    <property type="match status" value="1"/>
</dbReference>
<name>G8PAX7_PEDCP</name>
<feature type="transmembrane region" description="Helical" evidence="7">
    <location>
        <begin position="254"/>
        <end position="275"/>
    </location>
</feature>
<feature type="transmembrane region" description="Helical" evidence="7">
    <location>
        <begin position="19"/>
        <end position="37"/>
    </location>
</feature>
<dbReference type="CDD" id="cd06173">
    <property type="entry name" value="MFS_MefA_like"/>
    <property type="match status" value="1"/>
</dbReference>
<dbReference type="STRING" id="701521.PECL_1628"/>
<evidence type="ECO:0000256" key="6">
    <source>
        <dbReference type="ARBA" id="ARBA00023136"/>
    </source>
</evidence>
<dbReference type="InterPro" id="IPR011701">
    <property type="entry name" value="MFS"/>
</dbReference>
<feature type="transmembrane region" description="Helical" evidence="7">
    <location>
        <begin position="221"/>
        <end position="248"/>
    </location>
</feature>
<proteinExistence type="predicted"/>
<dbReference type="PANTHER" id="PTHR43266:SF2">
    <property type="entry name" value="MAJOR FACILITATOR SUPERFAMILY (MFS) PROFILE DOMAIN-CONTAINING PROTEIN"/>
    <property type="match status" value="1"/>
</dbReference>
<dbReference type="GO" id="GO:0022857">
    <property type="term" value="F:transmembrane transporter activity"/>
    <property type="evidence" value="ECO:0007669"/>
    <property type="project" value="InterPro"/>
</dbReference>
<dbReference type="GO" id="GO:0005886">
    <property type="term" value="C:plasma membrane"/>
    <property type="evidence" value="ECO:0007669"/>
    <property type="project" value="UniProtKB-SubCell"/>
</dbReference>
<keyword evidence="3" id="KW-1003">Cell membrane</keyword>
<feature type="transmembrane region" description="Helical" evidence="7">
    <location>
        <begin position="168"/>
        <end position="192"/>
    </location>
</feature>
<sequence>MELSTNHLTQTIKAVSSDFIGSISSTMLSFILGLYILNHYSSGIIFSVSQILGPFIGFLLWPLIGTIIDRFNHKKIILLSQLISIFGIIIFAQQIGKQNNLVSLFSLIILIQTSLYFINISYASSVSSMVEKRYIGRLNSLENIAKSLSNILGPILGGVLFSKVSITYFLWIECFSEIISLLITMSINFNIFSNKSINSSRPDTSIFSGFRYLKSNRTIRLLIFENTLSNVFTPVISIGIPIVAIQLLNINSSSFGSIEGISGLGLILGGILSFLSKKKISIRHIQFPLLFQSLTFLIPTTLFFSNSHWINFLILSMTYSLFAASINYFNIQFNTYQQTHVKTHLQGRVFTISLVLSQLFSPIGKIIFGILFTHPTMSKTVAIYISTFSLQLLVVSIFTIFLLKFHTTLAPKEYK</sequence>
<feature type="transmembrane region" description="Helical" evidence="7">
    <location>
        <begin position="43"/>
        <end position="64"/>
    </location>
</feature>
<dbReference type="AlphaFoldDB" id="G8PAX7"/>
<dbReference type="PANTHER" id="PTHR43266">
    <property type="entry name" value="MACROLIDE-EFFLUX PROTEIN"/>
    <property type="match status" value="1"/>
</dbReference>
<dbReference type="Proteomes" id="UP000005444">
    <property type="component" value="Chromosome"/>
</dbReference>
<feature type="transmembrane region" description="Helical" evidence="7">
    <location>
        <begin position="383"/>
        <end position="405"/>
    </location>
</feature>
<dbReference type="Pfam" id="PF07690">
    <property type="entry name" value="MFS_1"/>
    <property type="match status" value="1"/>
</dbReference>
<evidence type="ECO:0000256" key="4">
    <source>
        <dbReference type="ARBA" id="ARBA00022692"/>
    </source>
</evidence>
<keyword evidence="5 7" id="KW-1133">Transmembrane helix</keyword>
<evidence type="ECO:0000313" key="8">
    <source>
        <dbReference type="EMBL" id="AEV95845.1"/>
    </source>
</evidence>
<dbReference type="EMBL" id="CP003137">
    <property type="protein sequence ID" value="AEV95845.1"/>
    <property type="molecule type" value="Genomic_DNA"/>
</dbReference>
<feature type="transmembrane region" description="Helical" evidence="7">
    <location>
        <begin position="101"/>
        <end position="123"/>
    </location>
</feature>
<accession>G8PAX7</accession>
<dbReference type="HOGENOM" id="CLU_034180_16_4_9"/>
<evidence type="ECO:0000256" key="5">
    <source>
        <dbReference type="ARBA" id="ARBA00022989"/>
    </source>
</evidence>
<feature type="transmembrane region" description="Helical" evidence="7">
    <location>
        <begin position="144"/>
        <end position="162"/>
    </location>
</feature>
<dbReference type="PATRIC" id="fig|701521.8.peg.1529"/>
<keyword evidence="9" id="KW-1185">Reference proteome</keyword>
<evidence type="ECO:0000256" key="2">
    <source>
        <dbReference type="ARBA" id="ARBA00022448"/>
    </source>
</evidence>